<accession>A0A4R1YA47</accession>
<reference evidence="2 3" key="1">
    <citation type="submission" date="2019-03" db="EMBL/GenBank/DDBJ databases">
        <title>Genomic analyses of the natural microbiome of Caenorhabditis elegans.</title>
        <authorList>
            <person name="Samuel B."/>
        </authorList>
    </citation>
    <scope>NUCLEOTIDE SEQUENCE [LARGE SCALE GENOMIC DNA]</scope>
    <source>
        <strain evidence="2 3">JUb89</strain>
    </source>
</reference>
<dbReference type="Proteomes" id="UP000294963">
    <property type="component" value="Unassembled WGS sequence"/>
</dbReference>
<dbReference type="AlphaFoldDB" id="A0A4R1YA47"/>
<evidence type="ECO:0008006" key="4">
    <source>
        <dbReference type="Google" id="ProtNLM"/>
    </source>
</evidence>
<protein>
    <recommendedName>
        <fullName evidence="4">CHAP domain-containing protein</fullName>
    </recommendedName>
</protein>
<feature type="compositionally biased region" description="Basic and acidic residues" evidence="1">
    <location>
        <begin position="1"/>
        <end position="18"/>
    </location>
</feature>
<evidence type="ECO:0000313" key="3">
    <source>
        <dbReference type="Proteomes" id="UP000294963"/>
    </source>
</evidence>
<proteinExistence type="predicted"/>
<feature type="region of interest" description="Disordered" evidence="1">
    <location>
        <begin position="1"/>
        <end position="30"/>
    </location>
</feature>
<gene>
    <name evidence="2" type="ORF">EC844_10152</name>
</gene>
<dbReference type="OrthoDB" id="5522511at2"/>
<dbReference type="Gene3D" id="3.90.1720.10">
    <property type="entry name" value="endopeptidase domain like (from Nostoc punctiforme)"/>
    <property type="match status" value="1"/>
</dbReference>
<feature type="compositionally biased region" description="Polar residues" evidence="1">
    <location>
        <begin position="19"/>
        <end position="30"/>
    </location>
</feature>
<dbReference type="EMBL" id="SLVJ01000001">
    <property type="protein sequence ID" value="TCM70783.1"/>
    <property type="molecule type" value="Genomic_DNA"/>
</dbReference>
<organism evidence="2 3">
    <name type="scientific">Acinetobacter calcoaceticus</name>
    <dbReference type="NCBI Taxonomy" id="471"/>
    <lineage>
        <taxon>Bacteria</taxon>
        <taxon>Pseudomonadati</taxon>
        <taxon>Pseudomonadota</taxon>
        <taxon>Gammaproteobacteria</taxon>
        <taxon>Moraxellales</taxon>
        <taxon>Moraxellaceae</taxon>
        <taxon>Acinetobacter</taxon>
        <taxon>Acinetobacter calcoaceticus/baumannii complex</taxon>
    </lineage>
</organism>
<keyword evidence="3" id="KW-1185">Reference proteome</keyword>
<comment type="caution">
    <text evidence="2">The sequence shown here is derived from an EMBL/GenBank/DDBJ whole genome shotgun (WGS) entry which is preliminary data.</text>
</comment>
<sequence>MAYHPPVEHQVQKVEQHRAQSQVKKGSKASGQRININQFTQVLSNIKARKSSKKCAASIRVALQSAGARIVKHPVAAADWGPTLKDIGYRKINPSFEQPKPGDIYIIQRTGSHVYGHIAGFTGKEWVSDFKQTGHAVYKGKVNYEYFRLGS</sequence>
<evidence type="ECO:0000256" key="1">
    <source>
        <dbReference type="SAM" id="MobiDB-lite"/>
    </source>
</evidence>
<name>A0A4R1YA47_ACICA</name>
<evidence type="ECO:0000313" key="2">
    <source>
        <dbReference type="EMBL" id="TCM70783.1"/>
    </source>
</evidence>